<dbReference type="Gene3D" id="2.40.170.20">
    <property type="entry name" value="TonB-dependent receptor, beta-barrel domain"/>
    <property type="match status" value="1"/>
</dbReference>
<keyword evidence="9" id="KW-0406">Ion transport</keyword>
<dbReference type="Pfam" id="PF00593">
    <property type="entry name" value="TonB_dep_Rec_b-barrel"/>
    <property type="match status" value="1"/>
</dbReference>
<dbReference type="GO" id="GO:0015891">
    <property type="term" value="P:siderophore transport"/>
    <property type="evidence" value="ECO:0007669"/>
    <property type="project" value="InterPro"/>
</dbReference>
<evidence type="ECO:0000256" key="14">
    <source>
        <dbReference type="PROSITE-ProRule" id="PRU01360"/>
    </source>
</evidence>
<dbReference type="RefSeq" id="WP_089916447.1">
    <property type="nucleotide sequence ID" value="NZ_FOBB01000005.1"/>
</dbReference>
<evidence type="ECO:0000313" key="19">
    <source>
        <dbReference type="EMBL" id="SEM61506.1"/>
    </source>
</evidence>
<gene>
    <name evidence="19" type="ORF">SAMN04488505_105193</name>
</gene>
<keyword evidence="20" id="KW-1185">Reference proteome</keyword>
<dbReference type="GO" id="GO:0009279">
    <property type="term" value="C:cell outer membrane"/>
    <property type="evidence" value="ECO:0007669"/>
    <property type="project" value="UniProtKB-SubCell"/>
</dbReference>
<dbReference type="Gene3D" id="2.170.130.10">
    <property type="entry name" value="TonB-dependent receptor, plug domain"/>
    <property type="match status" value="1"/>
</dbReference>
<comment type="similarity">
    <text evidence="2 14 15">Belongs to the TonB-dependent receptor family.</text>
</comment>
<protein>
    <submittedName>
        <fullName evidence="19">Iron complex outermembrane recepter protein</fullName>
    </submittedName>
</protein>
<sequence length="788" mass="87661">MKYYLSALFLLCTLVAAAQEKTGTIKGKVRTADGQPAGFVTVGIAGTKIGAITTESGAYQLDRLKPGTYTVRTSAVGLLTQEKTVTVIAGQIVTVEDIKLEESASKLKEVVIEGQKTNYKPSEVSNTLRLKTSLLETPQNIQVISGKLIADQQITDMLEGVTRNVSGATRGEHWDNYARIYMRGSNIPAFRNGMNVTMPFGPMTEDMSMVERIEFVKGPAGFMMANGEPGGFYNVVTKKPTGITKGEVGVTFGSYDLYRATLDLDGKLSKDGKLLYRLNLMGQSKNSFQQIDYNERYSVVPVLTYKLDDRTSLTAEYTFQYSKVQMIGANYQFSRKGYADPDVPRSFTTTAPTLPPSKTNDHSLLLNLHHQINDDWSVTAQLMYENYKLRGSSVWPGVQPDSAGYMRRAMTIWDVDAVNRLGQIYVNGEAHTGSVTHRLLGGIDVGEKNNYSDYGQFKYIDAASTFNIYNPQYAATADITPFDHSVPVSQRTGPNASVFTTLQSYKGIYVQDELRFLQDRIRLTLAGRYTYSKDNDGSEVESKKFTPRVGLSASLDRNTSVYALYDQAFVPTAGYDSAKSRSFVPVTGDNVEVGLKRDWFGGRWNSTLSAYRIYRNNTVTGDPNNINWSTQLGQTRTQGIELDIRGRIVKGLDVTLNYAYTDSKITDDTNKGNIGQATPGTVRNIANGWLSYRLEETKLKGLGIAIGAQYQGGRFAWYSFTGETPLEDYFRMDGSISYQGSRYSVSLNVNNLLSKYLYSGSILNDGAPYYFWIPEAPRNFRLNVAYRF</sequence>
<keyword evidence="5" id="KW-0410">Iron transport</keyword>
<comment type="subcellular location">
    <subcellularLocation>
        <location evidence="1 14">Cell outer membrane</location>
        <topology evidence="1 14">Multi-pass membrane protein</topology>
    </subcellularLocation>
</comment>
<accession>A0A1H7ZTB0</accession>
<dbReference type="InterPro" id="IPR013784">
    <property type="entry name" value="Carb-bd-like_fold"/>
</dbReference>
<keyword evidence="4 14" id="KW-1134">Transmembrane beta strand</keyword>
<evidence type="ECO:0000256" key="11">
    <source>
        <dbReference type="ARBA" id="ARBA00023136"/>
    </source>
</evidence>
<feature type="domain" description="TonB-dependent receptor-like beta-barrel" evidence="17">
    <location>
        <begin position="342"/>
        <end position="752"/>
    </location>
</feature>
<dbReference type="GO" id="GO:0038023">
    <property type="term" value="F:signaling receptor activity"/>
    <property type="evidence" value="ECO:0007669"/>
    <property type="project" value="InterPro"/>
</dbReference>
<dbReference type="Proteomes" id="UP000198984">
    <property type="component" value="Unassembled WGS sequence"/>
</dbReference>
<feature type="chain" id="PRO_5011749048" evidence="16">
    <location>
        <begin position="19"/>
        <end position="788"/>
    </location>
</feature>
<dbReference type="InterPro" id="IPR037066">
    <property type="entry name" value="Plug_dom_sf"/>
</dbReference>
<evidence type="ECO:0000256" key="4">
    <source>
        <dbReference type="ARBA" id="ARBA00022452"/>
    </source>
</evidence>
<evidence type="ECO:0000256" key="9">
    <source>
        <dbReference type="ARBA" id="ARBA00023065"/>
    </source>
</evidence>
<reference evidence="19 20" key="1">
    <citation type="submission" date="2016-10" db="EMBL/GenBank/DDBJ databases">
        <authorList>
            <person name="de Groot N.N."/>
        </authorList>
    </citation>
    <scope>NUCLEOTIDE SEQUENCE [LARGE SCALE GENOMIC DNA]</scope>
    <source>
        <strain evidence="19 20">DSM 21039</strain>
    </source>
</reference>
<evidence type="ECO:0000256" key="16">
    <source>
        <dbReference type="SAM" id="SignalP"/>
    </source>
</evidence>
<dbReference type="STRING" id="573321.SAMN04488505_105193"/>
<dbReference type="GO" id="GO:0030246">
    <property type="term" value="F:carbohydrate binding"/>
    <property type="evidence" value="ECO:0007669"/>
    <property type="project" value="InterPro"/>
</dbReference>
<evidence type="ECO:0000256" key="3">
    <source>
        <dbReference type="ARBA" id="ARBA00022448"/>
    </source>
</evidence>
<evidence type="ECO:0000256" key="2">
    <source>
        <dbReference type="ARBA" id="ARBA00009810"/>
    </source>
</evidence>
<dbReference type="OrthoDB" id="9775095at2"/>
<dbReference type="PANTHER" id="PTHR32552">
    <property type="entry name" value="FERRICHROME IRON RECEPTOR-RELATED"/>
    <property type="match status" value="1"/>
</dbReference>
<keyword evidence="10 15" id="KW-0798">TonB box</keyword>
<evidence type="ECO:0000256" key="8">
    <source>
        <dbReference type="ARBA" id="ARBA00023004"/>
    </source>
</evidence>
<feature type="signal peptide" evidence="16">
    <location>
        <begin position="1"/>
        <end position="18"/>
    </location>
</feature>
<dbReference type="PROSITE" id="PS52016">
    <property type="entry name" value="TONB_DEPENDENT_REC_3"/>
    <property type="match status" value="1"/>
</dbReference>
<evidence type="ECO:0000313" key="20">
    <source>
        <dbReference type="Proteomes" id="UP000198984"/>
    </source>
</evidence>
<evidence type="ECO:0000256" key="7">
    <source>
        <dbReference type="ARBA" id="ARBA00022729"/>
    </source>
</evidence>
<keyword evidence="13 14" id="KW-0998">Cell outer membrane</keyword>
<dbReference type="SUPFAM" id="SSF49452">
    <property type="entry name" value="Starch-binding domain-like"/>
    <property type="match status" value="1"/>
</dbReference>
<evidence type="ECO:0000256" key="1">
    <source>
        <dbReference type="ARBA" id="ARBA00004571"/>
    </source>
</evidence>
<dbReference type="Pfam" id="PF07715">
    <property type="entry name" value="Plug"/>
    <property type="match status" value="1"/>
</dbReference>
<dbReference type="SUPFAM" id="SSF56935">
    <property type="entry name" value="Porins"/>
    <property type="match status" value="1"/>
</dbReference>
<name>A0A1H7ZTB0_9BACT</name>
<evidence type="ECO:0000256" key="5">
    <source>
        <dbReference type="ARBA" id="ARBA00022496"/>
    </source>
</evidence>
<dbReference type="PANTHER" id="PTHR32552:SF68">
    <property type="entry name" value="FERRICHROME OUTER MEMBRANE TRANSPORTER_PHAGE RECEPTOR"/>
    <property type="match status" value="1"/>
</dbReference>
<keyword evidence="8" id="KW-0408">Iron</keyword>
<organism evidence="19 20">
    <name type="scientific">Chitinophaga rupis</name>
    <dbReference type="NCBI Taxonomy" id="573321"/>
    <lineage>
        <taxon>Bacteria</taxon>
        <taxon>Pseudomonadati</taxon>
        <taxon>Bacteroidota</taxon>
        <taxon>Chitinophagia</taxon>
        <taxon>Chitinophagales</taxon>
        <taxon>Chitinophagaceae</taxon>
        <taxon>Chitinophaga</taxon>
    </lineage>
</organism>
<dbReference type="Gene3D" id="2.60.40.1120">
    <property type="entry name" value="Carboxypeptidase-like, regulatory domain"/>
    <property type="match status" value="1"/>
</dbReference>
<keyword evidence="12" id="KW-0675">Receptor</keyword>
<dbReference type="GO" id="GO:0015344">
    <property type="term" value="F:siderophore uptake transmembrane transporter activity"/>
    <property type="evidence" value="ECO:0007669"/>
    <property type="project" value="TreeGrafter"/>
</dbReference>
<keyword evidence="3 14" id="KW-0813">Transport</keyword>
<evidence type="ECO:0000256" key="10">
    <source>
        <dbReference type="ARBA" id="ARBA00023077"/>
    </source>
</evidence>
<dbReference type="InterPro" id="IPR036942">
    <property type="entry name" value="Beta-barrel_TonB_sf"/>
</dbReference>
<dbReference type="InterPro" id="IPR012910">
    <property type="entry name" value="Plug_dom"/>
</dbReference>
<dbReference type="InterPro" id="IPR000531">
    <property type="entry name" value="Beta-barrel_TonB"/>
</dbReference>
<evidence type="ECO:0000256" key="15">
    <source>
        <dbReference type="RuleBase" id="RU003357"/>
    </source>
</evidence>
<dbReference type="AlphaFoldDB" id="A0A1H7ZTB0"/>
<dbReference type="CDD" id="cd01347">
    <property type="entry name" value="ligand_gated_channel"/>
    <property type="match status" value="1"/>
</dbReference>
<dbReference type="InterPro" id="IPR010105">
    <property type="entry name" value="TonB_sidphr_rcpt"/>
</dbReference>
<dbReference type="Pfam" id="PF13715">
    <property type="entry name" value="CarbopepD_reg_2"/>
    <property type="match status" value="1"/>
</dbReference>
<evidence type="ECO:0000256" key="12">
    <source>
        <dbReference type="ARBA" id="ARBA00023170"/>
    </source>
</evidence>
<dbReference type="EMBL" id="FOBB01000005">
    <property type="protein sequence ID" value="SEM61506.1"/>
    <property type="molecule type" value="Genomic_DNA"/>
</dbReference>
<feature type="domain" description="TonB-dependent receptor plug" evidence="18">
    <location>
        <begin position="134"/>
        <end position="231"/>
    </location>
</feature>
<evidence type="ECO:0000259" key="18">
    <source>
        <dbReference type="Pfam" id="PF07715"/>
    </source>
</evidence>
<dbReference type="InterPro" id="IPR039426">
    <property type="entry name" value="TonB-dep_rcpt-like"/>
</dbReference>
<evidence type="ECO:0000256" key="6">
    <source>
        <dbReference type="ARBA" id="ARBA00022692"/>
    </source>
</evidence>
<proteinExistence type="inferred from homology"/>
<evidence type="ECO:0000256" key="13">
    <source>
        <dbReference type="ARBA" id="ARBA00023237"/>
    </source>
</evidence>
<dbReference type="NCBIfam" id="TIGR01783">
    <property type="entry name" value="TonB-siderophor"/>
    <property type="match status" value="1"/>
</dbReference>
<evidence type="ECO:0000259" key="17">
    <source>
        <dbReference type="Pfam" id="PF00593"/>
    </source>
</evidence>
<keyword evidence="11 14" id="KW-0472">Membrane</keyword>
<keyword evidence="6 14" id="KW-0812">Transmembrane</keyword>
<keyword evidence="7 16" id="KW-0732">Signal</keyword>